<reference evidence="3" key="1">
    <citation type="submission" date="2021-09" db="EMBL/GenBank/DDBJ databases">
        <title>Genome analysis of Fictibacillus sp. KIGAM418 isolated from marine sediment.</title>
        <authorList>
            <person name="Seo M.-J."/>
            <person name="Cho E.-S."/>
            <person name="Hwang C.Y."/>
        </authorList>
    </citation>
    <scope>NUCLEOTIDE SEQUENCE</scope>
    <source>
        <strain evidence="3">KIGAM418</strain>
    </source>
</reference>
<proteinExistence type="predicted"/>
<dbReference type="Pfam" id="PF00300">
    <property type="entry name" value="His_Phos_1"/>
    <property type="match status" value="1"/>
</dbReference>
<dbReference type="CDD" id="cd07067">
    <property type="entry name" value="HP_PGM_like"/>
    <property type="match status" value="1"/>
</dbReference>
<dbReference type="GO" id="GO:0016791">
    <property type="term" value="F:phosphatase activity"/>
    <property type="evidence" value="ECO:0007669"/>
    <property type="project" value="TreeGrafter"/>
</dbReference>
<keyword evidence="4" id="KW-1185">Reference proteome</keyword>
<evidence type="ECO:0000256" key="2">
    <source>
        <dbReference type="PIRSR" id="PIRSR613078-2"/>
    </source>
</evidence>
<protein>
    <submittedName>
        <fullName evidence="3">Histidine phosphatase family protein</fullName>
    </submittedName>
</protein>
<dbReference type="EMBL" id="JAIWJX010000002">
    <property type="protein sequence ID" value="MCK6258538.1"/>
    <property type="molecule type" value="Genomic_DNA"/>
</dbReference>
<comment type="caution">
    <text evidence="3">The sequence shown here is derived from an EMBL/GenBank/DDBJ whole genome shotgun (WGS) entry which is preliminary data.</text>
</comment>
<dbReference type="InterPro" id="IPR050275">
    <property type="entry name" value="PGM_Phosphatase"/>
</dbReference>
<evidence type="ECO:0000256" key="1">
    <source>
        <dbReference type="PIRSR" id="PIRSR613078-1"/>
    </source>
</evidence>
<dbReference type="GO" id="GO:0005737">
    <property type="term" value="C:cytoplasm"/>
    <property type="evidence" value="ECO:0007669"/>
    <property type="project" value="TreeGrafter"/>
</dbReference>
<sequence>MAMVRRLAVTLLRHGLTEENKQKKYIGYCDPPLCKEGRIELNKLHRNEGYPEPGAILASDRMRCIETAEILFPESKLQISPAFREMHFGEWERKTYGDLCGIQRYRDWIDDPIGVCPPGGESYQDFENRVRGAWHREIWPSAEENGHVIVVTHGGPIRYLLSEFAPERREMWAWPVSHGKGYTLYWNETKGRLKKRCTLLQEAPFTAKPNGCSSTILPQG</sequence>
<dbReference type="Proteomes" id="UP001139011">
    <property type="component" value="Unassembled WGS sequence"/>
</dbReference>
<evidence type="ECO:0000313" key="3">
    <source>
        <dbReference type="EMBL" id="MCK6258538.1"/>
    </source>
</evidence>
<dbReference type="InterPro" id="IPR029033">
    <property type="entry name" value="His_PPase_superfam"/>
</dbReference>
<organism evidence="3 4">
    <name type="scientific">Fictibacillus marinisediminis</name>
    <dbReference type="NCBI Taxonomy" id="2878389"/>
    <lineage>
        <taxon>Bacteria</taxon>
        <taxon>Bacillati</taxon>
        <taxon>Bacillota</taxon>
        <taxon>Bacilli</taxon>
        <taxon>Bacillales</taxon>
        <taxon>Fictibacillaceae</taxon>
        <taxon>Fictibacillus</taxon>
    </lineage>
</organism>
<dbReference type="SUPFAM" id="SSF53254">
    <property type="entry name" value="Phosphoglycerate mutase-like"/>
    <property type="match status" value="1"/>
</dbReference>
<dbReference type="AlphaFoldDB" id="A0A9X2BIE6"/>
<dbReference type="Gene3D" id="3.40.50.1240">
    <property type="entry name" value="Phosphoglycerate mutase-like"/>
    <property type="match status" value="1"/>
</dbReference>
<evidence type="ECO:0000313" key="4">
    <source>
        <dbReference type="Proteomes" id="UP001139011"/>
    </source>
</evidence>
<dbReference type="InterPro" id="IPR013078">
    <property type="entry name" value="His_Pase_superF_clade-1"/>
</dbReference>
<dbReference type="SMART" id="SM00855">
    <property type="entry name" value="PGAM"/>
    <property type="match status" value="1"/>
</dbReference>
<feature type="binding site" evidence="2">
    <location>
        <position position="63"/>
    </location>
    <ligand>
        <name>substrate</name>
    </ligand>
</feature>
<dbReference type="PANTHER" id="PTHR48100:SF1">
    <property type="entry name" value="HISTIDINE PHOSPHATASE FAMILY PROTEIN-RELATED"/>
    <property type="match status" value="1"/>
</dbReference>
<gene>
    <name evidence="3" type="ORF">LCY76_18350</name>
</gene>
<feature type="active site" description="Tele-phosphohistidine intermediate" evidence="1">
    <location>
        <position position="14"/>
    </location>
</feature>
<accession>A0A9X2BIE6</accession>
<dbReference type="RefSeq" id="WP_248253816.1">
    <property type="nucleotide sequence ID" value="NZ_JAIWJX010000002.1"/>
</dbReference>
<name>A0A9X2BIE6_9BACL</name>
<feature type="active site" description="Proton donor/acceptor" evidence="1">
    <location>
        <position position="90"/>
    </location>
</feature>
<feature type="binding site" evidence="2">
    <location>
        <begin position="13"/>
        <end position="20"/>
    </location>
    <ligand>
        <name>substrate</name>
    </ligand>
</feature>
<dbReference type="PANTHER" id="PTHR48100">
    <property type="entry name" value="BROAD-SPECIFICITY PHOSPHATASE YOR283W-RELATED"/>
    <property type="match status" value="1"/>
</dbReference>
<feature type="binding site" evidence="2">
    <location>
        <begin position="90"/>
        <end position="96"/>
    </location>
    <ligand>
        <name>substrate</name>
    </ligand>
</feature>